<proteinExistence type="predicted"/>
<keyword evidence="1" id="KW-0808">Transferase</keyword>
<dbReference type="AlphaFoldDB" id="A0A2V2YZA4"/>
<evidence type="ECO:0000313" key="1">
    <source>
        <dbReference type="EMBL" id="PWW07459.1"/>
    </source>
</evidence>
<gene>
    <name evidence="1" type="ORF">DFQ01_102353</name>
</gene>
<accession>A0A2V2YZA4</accession>
<name>A0A2V2YZA4_9BACL</name>
<dbReference type="OrthoDB" id="9799195at2"/>
<comment type="caution">
    <text evidence="1">The sequence shown here is derived from an EMBL/GenBank/DDBJ whole genome shotgun (WGS) entry which is preliminary data.</text>
</comment>
<sequence length="135" mass="15750">MMDMFLMNELIDAIKARQQGRELARSVGFSNVDQTRIAFTISELAYQLLESTHRGHMVMKSIHRSWFESGVEVRLYDHSTDMSLINSNWLQHWVDDFEVHYHEARGTTIVFRKWLKSFKGLEKQAGPYVLAAGEE</sequence>
<dbReference type="Proteomes" id="UP000246635">
    <property type="component" value="Unassembled WGS sequence"/>
</dbReference>
<keyword evidence="1" id="KW-0418">Kinase</keyword>
<protein>
    <submittedName>
        <fullName evidence="1">Serine/threonine-protein kinase RsbT</fullName>
    </submittedName>
</protein>
<evidence type="ECO:0000313" key="2">
    <source>
        <dbReference type="Proteomes" id="UP000246635"/>
    </source>
</evidence>
<organism evidence="1 2">
    <name type="scientific">Paenibacillus cellulosilyticus</name>
    <dbReference type="NCBI Taxonomy" id="375489"/>
    <lineage>
        <taxon>Bacteria</taxon>
        <taxon>Bacillati</taxon>
        <taxon>Bacillota</taxon>
        <taxon>Bacilli</taxon>
        <taxon>Bacillales</taxon>
        <taxon>Paenibacillaceae</taxon>
        <taxon>Paenibacillus</taxon>
    </lineage>
</organism>
<dbReference type="GO" id="GO:0016301">
    <property type="term" value="F:kinase activity"/>
    <property type="evidence" value="ECO:0007669"/>
    <property type="project" value="UniProtKB-KW"/>
</dbReference>
<dbReference type="RefSeq" id="WP_110042695.1">
    <property type="nucleotide sequence ID" value="NZ_CP054612.1"/>
</dbReference>
<reference evidence="1 2" key="1">
    <citation type="submission" date="2018-05" db="EMBL/GenBank/DDBJ databases">
        <title>Genomic Encyclopedia of Type Strains, Phase III (KMG-III): the genomes of soil and plant-associated and newly described type strains.</title>
        <authorList>
            <person name="Whitman W."/>
        </authorList>
    </citation>
    <scope>NUCLEOTIDE SEQUENCE [LARGE SCALE GENOMIC DNA]</scope>
    <source>
        <strain evidence="1 2">CECT 5696</strain>
    </source>
</reference>
<dbReference type="EMBL" id="QGTQ01000002">
    <property type="protein sequence ID" value="PWW07459.1"/>
    <property type="molecule type" value="Genomic_DNA"/>
</dbReference>
<keyword evidence="2" id="KW-1185">Reference proteome</keyword>